<comment type="caution">
    <text evidence="2">The sequence shown here is derived from an EMBL/GenBank/DDBJ whole genome shotgun (WGS) entry which is preliminary data.</text>
</comment>
<dbReference type="EMBL" id="SUNJ01007575">
    <property type="protein sequence ID" value="TPP61886.1"/>
    <property type="molecule type" value="Genomic_DNA"/>
</dbReference>
<feature type="domain" description="CCZ1/INTU second Longin" evidence="1">
    <location>
        <begin position="149"/>
        <end position="250"/>
    </location>
</feature>
<accession>A0A504YNW0</accession>
<dbReference type="Pfam" id="PF19032">
    <property type="entry name" value="Intu_longin_2"/>
    <property type="match status" value="1"/>
</dbReference>
<sequence>MAFTRCFDCDCQAVLTQNTRRFFCQMSQQVWAVMIVTLPLNDTVGEAPGQLHKSIESVSEQVMGSVLSTACQTFELFNGKVSKLLVEEGAETLKKRLEHFFHRYLRTMLFEHCDLLDCFNSIQFTAVEPGDFARVQGFLNRIKYAFPCIQHVAFFYDGRLVQSTLKLDYARHIYHYLNSFLFIEQPDLNHTGAVCKTKHLGRFVVGPKDLSDTSQTVQCPVLCSPGSDVPDSQLITYQALRTVVCFIVRGVESIPMNFFIQFDAMAGPRLTILADRLASSQSASLVGGSAFQVQLFEDQFNPNLVTLSVVGVGHSREDDSIQMVEELAQTDTTLVSSQGHSRFVYWNPATYAVMSTLHVYTGSGRRPYTGAKPILEAMTSMRMELLQRPDFWHQEITIRLDPNLWVIARRSNEREVYMVFIRKQENLSKLDKYVEHLYASTFRGLLLLD</sequence>
<dbReference type="STRING" id="46835.A0A504YNW0"/>
<dbReference type="InterPro" id="IPR013176">
    <property type="entry name" value="Ccz1"/>
</dbReference>
<organism evidence="2 3">
    <name type="scientific">Fasciola gigantica</name>
    <name type="common">Giant liver fluke</name>
    <dbReference type="NCBI Taxonomy" id="46835"/>
    <lineage>
        <taxon>Eukaryota</taxon>
        <taxon>Metazoa</taxon>
        <taxon>Spiralia</taxon>
        <taxon>Lophotrochozoa</taxon>
        <taxon>Platyhelminthes</taxon>
        <taxon>Trematoda</taxon>
        <taxon>Digenea</taxon>
        <taxon>Plagiorchiida</taxon>
        <taxon>Echinostomata</taxon>
        <taxon>Echinostomatoidea</taxon>
        <taxon>Fasciolidae</taxon>
        <taxon>Fasciola</taxon>
    </lineage>
</organism>
<gene>
    <name evidence="2" type="ORF">FGIG_07776</name>
</gene>
<proteinExistence type="predicted"/>
<evidence type="ECO:0000313" key="3">
    <source>
        <dbReference type="Proteomes" id="UP000316759"/>
    </source>
</evidence>
<evidence type="ECO:0000259" key="1">
    <source>
        <dbReference type="Pfam" id="PF19032"/>
    </source>
</evidence>
<dbReference type="Proteomes" id="UP000316759">
    <property type="component" value="Unassembled WGS sequence"/>
</dbReference>
<dbReference type="PANTHER" id="PTHR13056:SF0">
    <property type="entry name" value="VACUOLAR FUSION PROTEIN CCZ1 HOMOLOG-RELATED"/>
    <property type="match status" value="1"/>
</dbReference>
<evidence type="ECO:0000313" key="2">
    <source>
        <dbReference type="EMBL" id="TPP61886.1"/>
    </source>
</evidence>
<dbReference type="GO" id="GO:0016192">
    <property type="term" value="P:vesicle-mediated transport"/>
    <property type="evidence" value="ECO:0007669"/>
    <property type="project" value="InterPro"/>
</dbReference>
<dbReference type="GO" id="GO:0035658">
    <property type="term" value="C:Mon1-Ccz1 complex"/>
    <property type="evidence" value="ECO:0007669"/>
    <property type="project" value="InterPro"/>
</dbReference>
<dbReference type="InterPro" id="IPR043988">
    <property type="entry name" value="CCZ1/INTU_longin_2"/>
</dbReference>
<keyword evidence="3" id="KW-1185">Reference proteome</keyword>
<dbReference type="PANTHER" id="PTHR13056">
    <property type="entry name" value="VACUOLAR FUSION PROTEIN CCZ1 HOMOLOG-RELATED"/>
    <property type="match status" value="1"/>
</dbReference>
<dbReference type="OrthoDB" id="240546at2759"/>
<reference evidence="2 3" key="1">
    <citation type="submission" date="2019-04" db="EMBL/GenBank/DDBJ databases">
        <title>Annotation for the trematode Fasciola gigantica.</title>
        <authorList>
            <person name="Choi Y.-J."/>
        </authorList>
    </citation>
    <scope>NUCLEOTIDE SEQUENCE [LARGE SCALE GENOMIC DNA]</scope>
    <source>
        <strain evidence="2">Uganda_cow_1</strain>
    </source>
</reference>
<dbReference type="AlphaFoldDB" id="A0A504YNW0"/>
<name>A0A504YNW0_FASGI</name>
<protein>
    <submittedName>
        <fullName evidence="2">Vacuolar fusion protein CCZ1</fullName>
    </submittedName>
</protein>